<dbReference type="EMBL" id="DYDO01000009">
    <property type="protein sequence ID" value="DBA17922.1"/>
    <property type="molecule type" value="Genomic_DNA"/>
</dbReference>
<reference evidence="2" key="1">
    <citation type="thesis" date="2020" institute="ProQuest LLC" country="789 East Eisenhower Parkway, Ann Arbor, MI, USA">
        <title>Comparative Genomics and Chromosome Evolution.</title>
        <authorList>
            <person name="Mudd A.B."/>
        </authorList>
    </citation>
    <scope>NUCLEOTIDE SEQUENCE</scope>
    <source>
        <strain evidence="2">1538</strain>
        <tissue evidence="2">Blood</tissue>
    </source>
</reference>
<keyword evidence="1" id="KW-0812">Transmembrane</keyword>
<evidence type="ECO:0000256" key="1">
    <source>
        <dbReference type="SAM" id="Phobius"/>
    </source>
</evidence>
<keyword evidence="1" id="KW-1133">Transmembrane helix</keyword>
<feature type="transmembrane region" description="Helical" evidence="1">
    <location>
        <begin position="48"/>
        <end position="71"/>
    </location>
</feature>
<proteinExistence type="predicted"/>
<keyword evidence="3" id="KW-1185">Reference proteome</keyword>
<comment type="caution">
    <text evidence="2">The sequence shown here is derived from an EMBL/GenBank/DDBJ whole genome shotgun (WGS) entry which is preliminary data.</text>
</comment>
<keyword evidence="1" id="KW-0472">Membrane</keyword>
<sequence length="100" mass="11287">MNIPVYSAVVDITNTRHLCRTDFVPLLAEKRLGPLCSGTLCTSLCLPLIISLLKVSFVHLFLYVFCTAGCYKKLIMKPWPQELHCLAGHRREPSQDPLVM</sequence>
<protein>
    <submittedName>
        <fullName evidence="2">Uncharacterized protein</fullName>
    </submittedName>
</protein>
<dbReference type="Proteomes" id="UP001181693">
    <property type="component" value="Unassembled WGS sequence"/>
</dbReference>
<accession>A0AAV2ZV98</accession>
<evidence type="ECO:0000313" key="2">
    <source>
        <dbReference type="EMBL" id="DBA17922.1"/>
    </source>
</evidence>
<name>A0AAV2ZV98_PYXAD</name>
<dbReference type="AlphaFoldDB" id="A0AAV2ZV98"/>
<evidence type="ECO:0000313" key="3">
    <source>
        <dbReference type="Proteomes" id="UP001181693"/>
    </source>
</evidence>
<gene>
    <name evidence="2" type="ORF">GDO54_016229</name>
</gene>
<organism evidence="2 3">
    <name type="scientific">Pyxicephalus adspersus</name>
    <name type="common">African bullfrog</name>
    <dbReference type="NCBI Taxonomy" id="30357"/>
    <lineage>
        <taxon>Eukaryota</taxon>
        <taxon>Metazoa</taxon>
        <taxon>Chordata</taxon>
        <taxon>Craniata</taxon>
        <taxon>Vertebrata</taxon>
        <taxon>Euteleostomi</taxon>
        <taxon>Amphibia</taxon>
        <taxon>Batrachia</taxon>
        <taxon>Anura</taxon>
        <taxon>Neobatrachia</taxon>
        <taxon>Ranoidea</taxon>
        <taxon>Pyxicephalidae</taxon>
        <taxon>Pyxicephalinae</taxon>
        <taxon>Pyxicephalus</taxon>
    </lineage>
</organism>